<evidence type="ECO:0000256" key="1">
    <source>
        <dbReference type="SAM" id="MobiDB-lite"/>
    </source>
</evidence>
<accession>A0ABR4IK55</accession>
<proteinExistence type="predicted"/>
<dbReference type="EMBL" id="JBFXLU010000375">
    <property type="protein sequence ID" value="KAL2828105.1"/>
    <property type="molecule type" value="Genomic_DNA"/>
</dbReference>
<comment type="caution">
    <text evidence="2">The sequence shown here is derived from an EMBL/GenBank/DDBJ whole genome shotgun (WGS) entry which is preliminary data.</text>
</comment>
<protein>
    <submittedName>
        <fullName evidence="2">Uncharacterized protein</fullName>
    </submittedName>
</protein>
<feature type="region of interest" description="Disordered" evidence="1">
    <location>
        <begin position="1"/>
        <end position="27"/>
    </location>
</feature>
<keyword evidence="3" id="KW-1185">Reference proteome</keyword>
<organism evidence="2 3">
    <name type="scientific">Aspergillus pseudoustus</name>
    <dbReference type="NCBI Taxonomy" id="1810923"/>
    <lineage>
        <taxon>Eukaryota</taxon>
        <taxon>Fungi</taxon>
        <taxon>Dikarya</taxon>
        <taxon>Ascomycota</taxon>
        <taxon>Pezizomycotina</taxon>
        <taxon>Eurotiomycetes</taxon>
        <taxon>Eurotiomycetidae</taxon>
        <taxon>Eurotiales</taxon>
        <taxon>Aspergillaceae</taxon>
        <taxon>Aspergillus</taxon>
        <taxon>Aspergillus subgen. Nidulantes</taxon>
    </lineage>
</organism>
<sequence>MPRPVQLLKPERTGRVKSISRSQQGASEWDSIRCSSLEQINCQQLSCPGSAIFIYLFFCASNPLRQTSVATGQRKANKSKKTHTTPYRQIAVPGSPRR</sequence>
<reference evidence="2 3" key="1">
    <citation type="submission" date="2024-07" db="EMBL/GenBank/DDBJ databases">
        <title>Section-level genome sequencing and comparative genomics of Aspergillus sections Usti and Cavernicolus.</title>
        <authorList>
            <consortium name="Lawrence Berkeley National Laboratory"/>
            <person name="Nybo J.L."/>
            <person name="Vesth T.C."/>
            <person name="Theobald S."/>
            <person name="Frisvad J.C."/>
            <person name="Larsen T.O."/>
            <person name="Kjaerboelling I."/>
            <person name="Rothschild-Mancinelli K."/>
            <person name="Lyhne E.K."/>
            <person name="Kogle M.E."/>
            <person name="Barry K."/>
            <person name="Clum A."/>
            <person name="Na H."/>
            <person name="Ledsgaard L."/>
            <person name="Lin J."/>
            <person name="Lipzen A."/>
            <person name="Kuo A."/>
            <person name="Riley R."/>
            <person name="Mondo S."/>
            <person name="Labutti K."/>
            <person name="Haridas S."/>
            <person name="Pangalinan J."/>
            <person name="Salamov A.A."/>
            <person name="Simmons B.A."/>
            <person name="Magnuson J.K."/>
            <person name="Chen J."/>
            <person name="Drula E."/>
            <person name="Henrissat B."/>
            <person name="Wiebenga A."/>
            <person name="Lubbers R.J."/>
            <person name="Gomes A.C."/>
            <person name="Makela M.R."/>
            <person name="Stajich J."/>
            <person name="Grigoriev I.V."/>
            <person name="Mortensen U.H."/>
            <person name="De Vries R.P."/>
            <person name="Baker S.E."/>
            <person name="Andersen M.R."/>
        </authorList>
    </citation>
    <scope>NUCLEOTIDE SEQUENCE [LARGE SCALE GENOMIC DNA]</scope>
    <source>
        <strain evidence="2 3">CBS 123904</strain>
    </source>
</reference>
<evidence type="ECO:0000313" key="3">
    <source>
        <dbReference type="Proteomes" id="UP001610446"/>
    </source>
</evidence>
<feature type="region of interest" description="Disordered" evidence="1">
    <location>
        <begin position="69"/>
        <end position="98"/>
    </location>
</feature>
<evidence type="ECO:0000313" key="2">
    <source>
        <dbReference type="EMBL" id="KAL2828105.1"/>
    </source>
</evidence>
<dbReference type="Proteomes" id="UP001610446">
    <property type="component" value="Unassembled WGS sequence"/>
</dbReference>
<gene>
    <name evidence="2" type="ORF">BJY01DRAFT_228698</name>
</gene>
<name>A0ABR4IK55_9EURO</name>